<accession>A0A0F9EXZ8</accession>
<reference evidence="1" key="1">
    <citation type="journal article" date="2015" name="Nature">
        <title>Complex archaea that bridge the gap between prokaryotes and eukaryotes.</title>
        <authorList>
            <person name="Spang A."/>
            <person name="Saw J.H."/>
            <person name="Jorgensen S.L."/>
            <person name="Zaremba-Niedzwiedzka K."/>
            <person name="Martijn J."/>
            <person name="Lind A.E."/>
            <person name="van Eijk R."/>
            <person name="Schleper C."/>
            <person name="Guy L."/>
            <person name="Ettema T.J."/>
        </authorList>
    </citation>
    <scope>NUCLEOTIDE SEQUENCE</scope>
</reference>
<gene>
    <name evidence="1" type="ORF">LCGC14_2097980</name>
</gene>
<protein>
    <submittedName>
        <fullName evidence="1">Uncharacterized protein</fullName>
    </submittedName>
</protein>
<organism evidence="1">
    <name type="scientific">marine sediment metagenome</name>
    <dbReference type="NCBI Taxonomy" id="412755"/>
    <lineage>
        <taxon>unclassified sequences</taxon>
        <taxon>metagenomes</taxon>
        <taxon>ecological metagenomes</taxon>
    </lineage>
</organism>
<sequence>MAKRPEVITKLKEISSRIDVNVPWDRITINRWRPDTCGCSIEQWFDDDADPRVVLYASILDTCPEHAVSAQGEVLWNTLRRENSRKNTALRIIEDETDLATREGATWAFTSDHLPGSDERVLEITIPGTTGPKRTAVQADTDIQFGVGSVVVT</sequence>
<name>A0A0F9EXZ8_9ZZZZ</name>
<dbReference type="AlphaFoldDB" id="A0A0F9EXZ8"/>
<comment type="caution">
    <text evidence="1">The sequence shown here is derived from an EMBL/GenBank/DDBJ whole genome shotgun (WGS) entry which is preliminary data.</text>
</comment>
<dbReference type="EMBL" id="LAZR01025680">
    <property type="protein sequence ID" value="KKL71131.1"/>
    <property type="molecule type" value="Genomic_DNA"/>
</dbReference>
<proteinExistence type="predicted"/>
<evidence type="ECO:0000313" key="1">
    <source>
        <dbReference type="EMBL" id="KKL71131.1"/>
    </source>
</evidence>